<evidence type="ECO:0000313" key="2">
    <source>
        <dbReference type="WBParaSite" id="PEQ_0000410101-mRNA-1"/>
    </source>
</evidence>
<name>A0A914RBQ0_PAREQ</name>
<protein>
    <submittedName>
        <fullName evidence="2">Uncharacterized protein</fullName>
    </submittedName>
</protein>
<proteinExistence type="predicted"/>
<organism evidence="1 2">
    <name type="scientific">Parascaris equorum</name>
    <name type="common">Equine roundworm</name>
    <dbReference type="NCBI Taxonomy" id="6256"/>
    <lineage>
        <taxon>Eukaryota</taxon>
        <taxon>Metazoa</taxon>
        <taxon>Ecdysozoa</taxon>
        <taxon>Nematoda</taxon>
        <taxon>Chromadorea</taxon>
        <taxon>Rhabditida</taxon>
        <taxon>Spirurina</taxon>
        <taxon>Ascaridomorpha</taxon>
        <taxon>Ascaridoidea</taxon>
        <taxon>Ascarididae</taxon>
        <taxon>Parascaris</taxon>
    </lineage>
</organism>
<evidence type="ECO:0000313" key="1">
    <source>
        <dbReference type="Proteomes" id="UP000887564"/>
    </source>
</evidence>
<sequence length="77" mass="8470">MFTCRGVPLWASNLIGCSFVDAHVTDLQTAPVPFVEGVYEPIDASVWCREVIKALDQHMRKIAKGEIPPPGGYLSHC</sequence>
<reference evidence="2" key="1">
    <citation type="submission" date="2022-11" db="UniProtKB">
        <authorList>
            <consortium name="WormBaseParasite"/>
        </authorList>
    </citation>
    <scope>IDENTIFICATION</scope>
</reference>
<dbReference type="Proteomes" id="UP000887564">
    <property type="component" value="Unplaced"/>
</dbReference>
<accession>A0A914RBQ0</accession>
<dbReference type="WBParaSite" id="PEQ_0000410101-mRNA-1">
    <property type="protein sequence ID" value="PEQ_0000410101-mRNA-1"/>
    <property type="gene ID" value="PEQ_0000410101"/>
</dbReference>
<keyword evidence="1" id="KW-1185">Reference proteome</keyword>
<dbReference type="AlphaFoldDB" id="A0A914RBQ0"/>